<comment type="subcellular location">
    <subcellularLocation>
        <location evidence="3">Cytoplasm</location>
    </subcellularLocation>
</comment>
<dbReference type="Pfam" id="PF01730">
    <property type="entry name" value="UreF"/>
    <property type="match status" value="1"/>
</dbReference>
<dbReference type="InterPro" id="IPR038277">
    <property type="entry name" value="UreF_sf"/>
</dbReference>
<keyword evidence="3" id="KW-0963">Cytoplasm</keyword>
<proteinExistence type="inferred from homology"/>
<evidence type="ECO:0000313" key="4">
    <source>
        <dbReference type="EMBL" id="AZN71616.1"/>
    </source>
</evidence>
<dbReference type="RefSeq" id="WP_126013069.1">
    <property type="nucleotide sequence ID" value="NZ_CP032509.1"/>
</dbReference>
<evidence type="ECO:0000313" key="5">
    <source>
        <dbReference type="Proteomes" id="UP000268192"/>
    </source>
</evidence>
<dbReference type="HAMAP" id="MF_01385">
    <property type="entry name" value="UreF"/>
    <property type="match status" value="1"/>
</dbReference>
<comment type="function">
    <text evidence="3">Required for maturation of urease via the functional incorporation of the urease nickel metallocenter.</text>
</comment>
<keyword evidence="5" id="KW-1185">Reference proteome</keyword>
<evidence type="ECO:0000256" key="2">
    <source>
        <dbReference type="ARBA" id="ARBA00023186"/>
    </source>
</evidence>
<gene>
    <name evidence="3" type="primary">ureF</name>
    <name evidence="4" type="ORF">D5400_10320</name>
</gene>
<comment type="subunit">
    <text evidence="3">UreD, UreF and UreG form a complex that acts as a GTP-hydrolysis-dependent molecular chaperone, activating the urease apoprotein by helping to assemble the nickel containing metallocenter of UreC. The UreE protein probably delivers the nickel.</text>
</comment>
<reference evidence="4 5" key="1">
    <citation type="submission" date="2018-09" db="EMBL/GenBank/DDBJ databases">
        <title>Marinorhizobium profundi gen. nov., sp. nov., isolated from a deep-sea sediment sample from the New Britain Trench and proposal of Marinorhizobiaceae fam. nov. in the order Rhizobiales of the class Alphaproteobacteria.</title>
        <authorList>
            <person name="Cao J."/>
        </authorList>
    </citation>
    <scope>NUCLEOTIDE SEQUENCE [LARGE SCALE GENOMIC DNA]</scope>
    <source>
        <strain evidence="4 5">WS11</strain>
    </source>
</reference>
<protein>
    <recommendedName>
        <fullName evidence="3">Urease accessory protein UreF</fullName>
    </recommendedName>
</protein>
<accession>A0A3S9B3X5</accession>
<sequence length="236" mass="24860">MIGTITTMTITEAQDQRRSLMRLMAWLSPAFPTGSFSYSYGLESAVDAGAIASGDHLENWLSDLVAHGSGWNDMVLVAQAWRSCADAGLIDELGDLAEALAGSAERHLETMAQGAAFLDAAGARASIAAVDHGELPGELAYPVAVGLVAGREGVPLADTLTAFAHAFVSNLIQAALRLAPIGQREGVRVLASLEPLIAATAERATEAGLDDLGSCTFRSEIMSLRHETLHSRLFRS</sequence>
<name>A0A3S9B3X5_9HYPH</name>
<dbReference type="Proteomes" id="UP000268192">
    <property type="component" value="Chromosome"/>
</dbReference>
<dbReference type="OrthoDB" id="9798772at2"/>
<dbReference type="EMBL" id="CP032509">
    <property type="protein sequence ID" value="AZN71616.1"/>
    <property type="molecule type" value="Genomic_DNA"/>
</dbReference>
<dbReference type="PANTHER" id="PTHR33620:SF1">
    <property type="entry name" value="UREASE ACCESSORY PROTEIN F"/>
    <property type="match status" value="1"/>
</dbReference>
<dbReference type="PIRSF" id="PIRSF009467">
    <property type="entry name" value="Ureas_acces_UreF"/>
    <property type="match status" value="1"/>
</dbReference>
<dbReference type="GO" id="GO:0016151">
    <property type="term" value="F:nickel cation binding"/>
    <property type="evidence" value="ECO:0007669"/>
    <property type="project" value="UniProtKB-UniRule"/>
</dbReference>
<keyword evidence="1 3" id="KW-0996">Nickel insertion</keyword>
<keyword evidence="2 3" id="KW-0143">Chaperone</keyword>
<dbReference type="Gene3D" id="1.10.4190.10">
    <property type="entry name" value="Urease accessory protein UreF"/>
    <property type="match status" value="1"/>
</dbReference>
<evidence type="ECO:0000256" key="3">
    <source>
        <dbReference type="HAMAP-Rule" id="MF_01385"/>
    </source>
</evidence>
<dbReference type="PANTHER" id="PTHR33620">
    <property type="entry name" value="UREASE ACCESSORY PROTEIN F"/>
    <property type="match status" value="1"/>
</dbReference>
<comment type="similarity">
    <text evidence="3">Belongs to the UreF family.</text>
</comment>
<dbReference type="AlphaFoldDB" id="A0A3S9B3X5"/>
<dbReference type="InterPro" id="IPR002639">
    <property type="entry name" value="UreF"/>
</dbReference>
<organism evidence="4 5">
    <name type="scientific">Georhizobium profundi</name>
    <dbReference type="NCBI Taxonomy" id="2341112"/>
    <lineage>
        <taxon>Bacteria</taxon>
        <taxon>Pseudomonadati</taxon>
        <taxon>Pseudomonadota</taxon>
        <taxon>Alphaproteobacteria</taxon>
        <taxon>Hyphomicrobiales</taxon>
        <taxon>Rhizobiaceae</taxon>
        <taxon>Georhizobium</taxon>
    </lineage>
</organism>
<dbReference type="KEGG" id="abaw:D5400_10320"/>
<evidence type="ECO:0000256" key="1">
    <source>
        <dbReference type="ARBA" id="ARBA00022988"/>
    </source>
</evidence>
<dbReference type="GO" id="GO:0005737">
    <property type="term" value="C:cytoplasm"/>
    <property type="evidence" value="ECO:0007669"/>
    <property type="project" value="UniProtKB-SubCell"/>
</dbReference>